<proteinExistence type="predicted"/>
<sequence length="379" mass="43841">MQGDPPCDWADFLSPQLRRFPRAYNKVTMRNRLGHGIEGCVARVKFDDDESSFALKIVYGDRPNSWWPLEREARNVAVLEKIQAGIHQSSPEPIHVPAKRTTRLDCLRCLYAFSADGRRSRDFDALPDDSKVAVSESDTRLRKCFGWIRVQGADFMRMNSIIKIDEYARRKGEGSASYLESGAQYYAIVYEYSQLDFFYRIGFHPCQGLHKVNWQGPGILLDFGDYNSPVDPWFEARCAYHKHTTAEYIIDRTKALEESSAEWDRINNLRDQGIGPTEEEKQKREKEKAQSNTARFVEYGYDEHQRYLSYSECKAWDGGNPQTVTNEEILERKLELDPLSQIRINGVEPETVILAWKTYKNQKKKHLAAFGPKTETKEV</sequence>
<feature type="compositionally biased region" description="Basic and acidic residues" evidence="1">
    <location>
        <begin position="278"/>
        <end position="289"/>
    </location>
</feature>
<organism evidence="2 3">
    <name type="scientific">Dichotomopilus funicola</name>
    <dbReference type="NCBI Taxonomy" id="1934379"/>
    <lineage>
        <taxon>Eukaryota</taxon>
        <taxon>Fungi</taxon>
        <taxon>Dikarya</taxon>
        <taxon>Ascomycota</taxon>
        <taxon>Pezizomycotina</taxon>
        <taxon>Sordariomycetes</taxon>
        <taxon>Sordariomycetidae</taxon>
        <taxon>Sordariales</taxon>
        <taxon>Chaetomiaceae</taxon>
        <taxon>Dichotomopilus</taxon>
    </lineage>
</organism>
<comment type="caution">
    <text evidence="2">The sequence shown here is derived from an EMBL/GenBank/DDBJ whole genome shotgun (WGS) entry which is preliminary data.</text>
</comment>
<evidence type="ECO:0000256" key="1">
    <source>
        <dbReference type="SAM" id="MobiDB-lite"/>
    </source>
</evidence>
<reference evidence="2" key="1">
    <citation type="journal article" date="2023" name="Mol. Phylogenet. Evol.">
        <title>Genome-scale phylogeny and comparative genomics of the fungal order Sordariales.</title>
        <authorList>
            <person name="Hensen N."/>
            <person name="Bonometti L."/>
            <person name="Westerberg I."/>
            <person name="Brannstrom I.O."/>
            <person name="Guillou S."/>
            <person name="Cros-Aarteil S."/>
            <person name="Calhoun S."/>
            <person name="Haridas S."/>
            <person name="Kuo A."/>
            <person name="Mondo S."/>
            <person name="Pangilinan J."/>
            <person name="Riley R."/>
            <person name="LaButti K."/>
            <person name="Andreopoulos B."/>
            <person name="Lipzen A."/>
            <person name="Chen C."/>
            <person name="Yan M."/>
            <person name="Daum C."/>
            <person name="Ng V."/>
            <person name="Clum A."/>
            <person name="Steindorff A."/>
            <person name="Ohm R.A."/>
            <person name="Martin F."/>
            <person name="Silar P."/>
            <person name="Natvig D.O."/>
            <person name="Lalanne C."/>
            <person name="Gautier V."/>
            <person name="Ament-Velasquez S.L."/>
            <person name="Kruys A."/>
            <person name="Hutchinson M.I."/>
            <person name="Powell A.J."/>
            <person name="Barry K."/>
            <person name="Miller A.N."/>
            <person name="Grigoriev I.V."/>
            <person name="Debuchy R."/>
            <person name="Gladieux P."/>
            <person name="Hiltunen Thoren M."/>
            <person name="Johannesson H."/>
        </authorList>
    </citation>
    <scope>NUCLEOTIDE SEQUENCE</scope>
    <source>
        <strain evidence="2">CBS 141.50</strain>
    </source>
</reference>
<evidence type="ECO:0000313" key="3">
    <source>
        <dbReference type="Proteomes" id="UP001302676"/>
    </source>
</evidence>
<reference evidence="2" key="2">
    <citation type="submission" date="2023-05" db="EMBL/GenBank/DDBJ databases">
        <authorList>
            <consortium name="Lawrence Berkeley National Laboratory"/>
            <person name="Steindorff A."/>
            <person name="Hensen N."/>
            <person name="Bonometti L."/>
            <person name="Westerberg I."/>
            <person name="Brannstrom I.O."/>
            <person name="Guillou S."/>
            <person name="Cros-Aarteil S."/>
            <person name="Calhoun S."/>
            <person name="Haridas S."/>
            <person name="Kuo A."/>
            <person name="Mondo S."/>
            <person name="Pangilinan J."/>
            <person name="Riley R."/>
            <person name="Labutti K."/>
            <person name="Andreopoulos B."/>
            <person name="Lipzen A."/>
            <person name="Chen C."/>
            <person name="Yanf M."/>
            <person name="Daum C."/>
            <person name="Ng V."/>
            <person name="Clum A."/>
            <person name="Ohm R."/>
            <person name="Martin F."/>
            <person name="Silar P."/>
            <person name="Natvig D."/>
            <person name="Lalanne C."/>
            <person name="Gautier V."/>
            <person name="Ament-Velasquez S.L."/>
            <person name="Kruys A."/>
            <person name="Hutchinson M.I."/>
            <person name="Powell A.J."/>
            <person name="Barry K."/>
            <person name="Miller A.N."/>
            <person name="Grigoriev I.V."/>
            <person name="Debuchy R."/>
            <person name="Gladieux P."/>
            <person name="Thoren M.H."/>
            <person name="Johannesson H."/>
        </authorList>
    </citation>
    <scope>NUCLEOTIDE SEQUENCE</scope>
    <source>
        <strain evidence="2">CBS 141.50</strain>
    </source>
</reference>
<evidence type="ECO:0000313" key="2">
    <source>
        <dbReference type="EMBL" id="KAK4139077.1"/>
    </source>
</evidence>
<feature type="region of interest" description="Disordered" evidence="1">
    <location>
        <begin position="269"/>
        <end position="289"/>
    </location>
</feature>
<dbReference type="AlphaFoldDB" id="A0AAN6UTS5"/>
<protein>
    <submittedName>
        <fullName evidence="2">Uncharacterized protein</fullName>
    </submittedName>
</protein>
<dbReference type="GeneID" id="87821755"/>
<dbReference type="EMBL" id="MU853706">
    <property type="protein sequence ID" value="KAK4139077.1"/>
    <property type="molecule type" value="Genomic_DNA"/>
</dbReference>
<gene>
    <name evidence="2" type="ORF">C8A04DRAFT_41003</name>
</gene>
<dbReference type="RefSeq" id="XP_062632448.1">
    <property type="nucleotide sequence ID" value="XM_062785142.1"/>
</dbReference>
<keyword evidence="3" id="KW-1185">Reference proteome</keyword>
<dbReference type="Proteomes" id="UP001302676">
    <property type="component" value="Unassembled WGS sequence"/>
</dbReference>
<accession>A0AAN6UTS5</accession>
<name>A0AAN6UTS5_9PEZI</name>